<dbReference type="Pfam" id="PF04255">
    <property type="entry name" value="DUF433"/>
    <property type="match status" value="1"/>
</dbReference>
<dbReference type="InterPro" id="IPR036388">
    <property type="entry name" value="WH-like_DNA-bd_sf"/>
</dbReference>
<organism evidence="1">
    <name type="scientific">Rhodopseudomonas palustris (strain BisB18)</name>
    <dbReference type="NCBI Taxonomy" id="316056"/>
    <lineage>
        <taxon>Bacteria</taxon>
        <taxon>Pseudomonadati</taxon>
        <taxon>Pseudomonadota</taxon>
        <taxon>Alphaproteobacteria</taxon>
        <taxon>Hyphomicrobiales</taxon>
        <taxon>Nitrobacteraceae</taxon>
        <taxon>Rhodopseudomonas</taxon>
    </lineage>
</organism>
<name>Q214Y6_RHOPB</name>
<proteinExistence type="predicted"/>
<dbReference type="Gene3D" id="1.10.10.10">
    <property type="entry name" value="Winged helix-like DNA-binding domain superfamily/Winged helix DNA-binding domain"/>
    <property type="match status" value="1"/>
</dbReference>
<dbReference type="STRING" id="316056.RPC_2499"/>
<reference evidence="1" key="1">
    <citation type="submission" date="2006-03" db="EMBL/GenBank/DDBJ databases">
        <title>Complete sequence of Rhodopseudomonas palustris BisB18.</title>
        <authorList>
            <consortium name="US DOE Joint Genome Institute"/>
            <person name="Copeland A."/>
            <person name="Lucas S."/>
            <person name="Lapidus A."/>
            <person name="Barry K."/>
            <person name="Detter J.C."/>
            <person name="Glavina del Rio T."/>
            <person name="Hammon N."/>
            <person name="Israni S."/>
            <person name="Dalin E."/>
            <person name="Tice H."/>
            <person name="Pitluck S."/>
            <person name="Chain P."/>
            <person name="Malfatti S."/>
            <person name="Shin M."/>
            <person name="Vergez L."/>
            <person name="Schmutz J."/>
            <person name="Larimer F."/>
            <person name="Land M."/>
            <person name="Hauser L."/>
            <person name="Pelletier D.A."/>
            <person name="Kyrpides N."/>
            <person name="Anderson I."/>
            <person name="Oda Y."/>
            <person name="Harwood C.S."/>
            <person name="Richardson P."/>
        </authorList>
    </citation>
    <scope>NUCLEOTIDE SEQUENCE [LARGE SCALE GENOMIC DNA]</scope>
    <source>
        <strain evidence="1">BisB18</strain>
    </source>
</reference>
<protein>
    <recommendedName>
        <fullName evidence="2">DUF433 domain-containing protein</fullName>
    </recommendedName>
</protein>
<gene>
    <name evidence="1" type="ordered locus">RPC_2499</name>
</gene>
<accession>Q214Y6</accession>
<dbReference type="OrthoDB" id="200074at2"/>
<evidence type="ECO:0008006" key="2">
    <source>
        <dbReference type="Google" id="ProtNLM"/>
    </source>
</evidence>
<sequence>MTLAQDRIVIDPAVLGGQPVIRGTTITVESVIGLMADGWKEPDILAKHPALAPADIAACLSYARDLVHAKKVFPEA</sequence>
<dbReference type="RefSeq" id="WP_011472947.1">
    <property type="nucleotide sequence ID" value="NC_007925.1"/>
</dbReference>
<dbReference type="AlphaFoldDB" id="Q214Y6"/>
<dbReference type="EMBL" id="CP000301">
    <property type="protein sequence ID" value="ABD88050.1"/>
    <property type="molecule type" value="Genomic_DNA"/>
</dbReference>
<dbReference type="InterPro" id="IPR009057">
    <property type="entry name" value="Homeodomain-like_sf"/>
</dbReference>
<dbReference type="HOGENOM" id="CLU_126005_1_2_5"/>
<dbReference type="KEGG" id="rpc:RPC_2499"/>
<dbReference type="PANTHER" id="PTHR34849:SF3">
    <property type="entry name" value="SSR2962 PROTEIN"/>
    <property type="match status" value="1"/>
</dbReference>
<dbReference type="SUPFAM" id="SSF46689">
    <property type="entry name" value="Homeodomain-like"/>
    <property type="match status" value="1"/>
</dbReference>
<dbReference type="InterPro" id="IPR007367">
    <property type="entry name" value="DUF433"/>
</dbReference>
<dbReference type="eggNOG" id="COG2442">
    <property type="taxonomic scope" value="Bacteria"/>
</dbReference>
<evidence type="ECO:0000313" key="1">
    <source>
        <dbReference type="EMBL" id="ABD88050.1"/>
    </source>
</evidence>
<dbReference type="PANTHER" id="PTHR34849">
    <property type="entry name" value="SSL5025 PROTEIN"/>
    <property type="match status" value="1"/>
</dbReference>